<dbReference type="GO" id="GO:0015031">
    <property type="term" value="P:protein transport"/>
    <property type="evidence" value="ECO:0007669"/>
    <property type="project" value="UniProtKB-KW"/>
</dbReference>
<reference evidence="8" key="1">
    <citation type="submission" date="2021-01" db="EMBL/GenBank/DDBJ databases">
        <authorList>
            <person name="Corre E."/>
            <person name="Pelletier E."/>
            <person name="Niang G."/>
            <person name="Scheremetjew M."/>
            <person name="Finn R."/>
            <person name="Kale V."/>
            <person name="Holt S."/>
            <person name="Cochrane G."/>
            <person name="Meng A."/>
            <person name="Brown T."/>
            <person name="Cohen L."/>
        </authorList>
    </citation>
    <scope>NUCLEOTIDE SEQUENCE</scope>
    <source>
        <strain evidence="8">CCMP1413</strain>
    </source>
</reference>
<evidence type="ECO:0000313" key="8">
    <source>
        <dbReference type="EMBL" id="CAD8237886.1"/>
    </source>
</evidence>
<protein>
    <recommendedName>
        <fullName evidence="9">Vacuolar protein sorting-associated protein 52 A</fullName>
    </recommendedName>
</protein>
<dbReference type="Pfam" id="PF20655">
    <property type="entry name" value="Vps52_C"/>
    <property type="match status" value="1"/>
</dbReference>
<proteinExistence type="inferred from homology"/>
<evidence type="ECO:0000259" key="7">
    <source>
        <dbReference type="Pfam" id="PF20655"/>
    </source>
</evidence>
<feature type="domain" description="Vps52 coiled-coil" evidence="6">
    <location>
        <begin position="70"/>
        <end position="249"/>
    </location>
</feature>
<evidence type="ECO:0008006" key="9">
    <source>
        <dbReference type="Google" id="ProtNLM"/>
    </source>
</evidence>
<dbReference type="EMBL" id="HBDZ01007054">
    <property type="protein sequence ID" value="CAD8237886.1"/>
    <property type="molecule type" value="Transcribed_RNA"/>
</dbReference>
<evidence type="ECO:0000256" key="1">
    <source>
        <dbReference type="ARBA" id="ARBA00004601"/>
    </source>
</evidence>
<dbReference type="InterPro" id="IPR048319">
    <property type="entry name" value="Vps52_CC"/>
</dbReference>
<evidence type="ECO:0000256" key="4">
    <source>
        <dbReference type="ARBA" id="ARBA00022927"/>
    </source>
</evidence>
<dbReference type="GO" id="GO:0005829">
    <property type="term" value="C:cytosol"/>
    <property type="evidence" value="ECO:0007669"/>
    <property type="project" value="GOC"/>
</dbReference>
<dbReference type="GO" id="GO:0006896">
    <property type="term" value="P:Golgi to vacuole transport"/>
    <property type="evidence" value="ECO:0007669"/>
    <property type="project" value="TreeGrafter"/>
</dbReference>
<dbReference type="PANTHER" id="PTHR14190:SF7">
    <property type="entry name" value="VACUOLAR PROTEIN SORTING-ASSOCIATED PROTEIN 52 HOMOLOG"/>
    <property type="match status" value="1"/>
</dbReference>
<dbReference type="InterPro" id="IPR007258">
    <property type="entry name" value="Vps52"/>
</dbReference>
<dbReference type="GO" id="GO:0032456">
    <property type="term" value="P:endocytic recycling"/>
    <property type="evidence" value="ECO:0007669"/>
    <property type="project" value="TreeGrafter"/>
</dbReference>
<dbReference type="AlphaFoldDB" id="A0A7R9TK48"/>
<comment type="similarity">
    <text evidence="2">Belongs to the VPS52 family.</text>
</comment>
<dbReference type="InterPro" id="IPR048361">
    <property type="entry name" value="Vps52_C"/>
</dbReference>
<accession>A0A7R9TK48</accession>
<keyword evidence="4" id="KW-0653">Protein transport</keyword>
<dbReference type="PANTHER" id="PTHR14190">
    <property type="entry name" value="SUPPRESSOR OF ACTIN MUTATIONS 2/VACUOLAR PROTEIN SORTING 52"/>
    <property type="match status" value="1"/>
</dbReference>
<comment type="subcellular location">
    <subcellularLocation>
        <location evidence="1">Golgi apparatus</location>
        <location evidence="1">trans-Golgi network</location>
    </subcellularLocation>
</comment>
<keyword evidence="5" id="KW-0333">Golgi apparatus</keyword>
<keyword evidence="3" id="KW-0813">Transport</keyword>
<organism evidence="8">
    <name type="scientific">Prasinoderma coloniale</name>
    <dbReference type="NCBI Taxonomy" id="156133"/>
    <lineage>
        <taxon>Eukaryota</taxon>
        <taxon>Viridiplantae</taxon>
        <taxon>Prasinodermophyta</taxon>
        <taxon>Prasinodermophyceae</taxon>
        <taxon>Prasinodermales</taxon>
        <taxon>Prasinodermaceae</taxon>
        <taxon>Prasinoderma</taxon>
    </lineage>
</organism>
<dbReference type="GO" id="GO:0042147">
    <property type="term" value="P:retrograde transport, endosome to Golgi"/>
    <property type="evidence" value="ECO:0007669"/>
    <property type="project" value="TreeGrafter"/>
</dbReference>
<evidence type="ECO:0000259" key="6">
    <source>
        <dbReference type="Pfam" id="PF04129"/>
    </source>
</evidence>
<gene>
    <name evidence="8" type="ORF">PCOL08062_LOCUS5394</name>
</gene>
<evidence type="ECO:0000256" key="3">
    <source>
        <dbReference type="ARBA" id="ARBA00022448"/>
    </source>
</evidence>
<dbReference type="GO" id="GO:0019905">
    <property type="term" value="F:syntaxin binding"/>
    <property type="evidence" value="ECO:0007669"/>
    <property type="project" value="TreeGrafter"/>
</dbReference>
<evidence type="ECO:0000256" key="2">
    <source>
        <dbReference type="ARBA" id="ARBA00008180"/>
    </source>
</evidence>
<dbReference type="GO" id="GO:0000938">
    <property type="term" value="C:GARP complex"/>
    <property type="evidence" value="ECO:0007669"/>
    <property type="project" value="TreeGrafter"/>
</dbReference>
<name>A0A7R9TK48_9VIRI</name>
<sequence>MAPNAALGEDITSEEVSLEGLAEELELYSSHEVVASVLECGGAAGGDAGAKVRELEAALSGAELRSIESYSAEGDNLVGLLAQIQGCDSVLAGMEDALGGFQSSLGAISSEIRSLQEQSISLSVKLRNRRAAEAKLGELVEEIALPPELIDAILDAEVDEVYVDGLHTLARKLDFVRGGGGAAGAAERLRGAAAMADVAPELERLRRGAVARVREFLLSKFAQLRRPKTNIQILQQSVLLKFKYFGTFLRKYGPEVYDEVVSLYVATISGVLAGHFKTYVSALANLRGDRVAKGELLGETEREARRHAPGGGGGGSAAGFLKKVGGALGGASSAQLVGGHGGTASAFALGDRATMLRDVESQAVIPHVAESAGQRVLHEEAYRSTHKLLMDTTTSEYLFCHDFFGDPTVFGRLFVAPLAAVEEGLTDVLPLLHDPVGLLLMIRLTYEQQLVMSRRRIPCLDAYFDKATMSIYPKFTAAFDVQAGSLAQAADRAAALAEGGRGRQGAVVPQHAHFVVRRYAAFLASMAALSAGYADSSLDARCGRLRVVGDRFIDRLAHAGGAPPRVQAACALANYDEVLRQLAAALRSPPNPLAAQEPEVQPGSGAAGMRSMGPRALLSHYEERVAAAQAAYVDAELTHELGGLLNFVRAAEGALASGSPVDATKCGQALNDFSSRWRRSIGAMQKAATVAFPDAERAADALKACLAQMLLYYTRALDAAKKGGAEVGSDAPTLPLIMHEIKQVAPDAAK</sequence>
<dbReference type="Pfam" id="PF04129">
    <property type="entry name" value="Vps52_CC"/>
    <property type="match status" value="1"/>
</dbReference>
<evidence type="ECO:0000256" key="5">
    <source>
        <dbReference type="ARBA" id="ARBA00023034"/>
    </source>
</evidence>
<feature type="domain" description="Vps52 C-terminal" evidence="7">
    <location>
        <begin position="345"/>
        <end position="583"/>
    </location>
</feature>